<evidence type="ECO:0000313" key="2">
    <source>
        <dbReference type="Proteomes" id="UP000614601"/>
    </source>
</evidence>
<organism evidence="1 2">
    <name type="scientific">Bursaphelenchus okinawaensis</name>
    <dbReference type="NCBI Taxonomy" id="465554"/>
    <lineage>
        <taxon>Eukaryota</taxon>
        <taxon>Metazoa</taxon>
        <taxon>Ecdysozoa</taxon>
        <taxon>Nematoda</taxon>
        <taxon>Chromadorea</taxon>
        <taxon>Rhabditida</taxon>
        <taxon>Tylenchina</taxon>
        <taxon>Tylenchomorpha</taxon>
        <taxon>Aphelenchoidea</taxon>
        <taxon>Aphelenchoididae</taxon>
        <taxon>Bursaphelenchus</taxon>
    </lineage>
</organism>
<dbReference type="InterPro" id="IPR027417">
    <property type="entry name" value="P-loop_NTPase"/>
</dbReference>
<dbReference type="EMBL" id="CAJFCW020000004">
    <property type="protein sequence ID" value="CAG9112166.1"/>
    <property type="molecule type" value="Genomic_DNA"/>
</dbReference>
<name>A0A811KT70_9BILA</name>
<comment type="caution">
    <text evidence="1">The sequence shown here is derived from an EMBL/GenBank/DDBJ whole genome shotgun (WGS) entry which is preliminary data.</text>
</comment>
<accession>A0A811KT70</accession>
<dbReference type="AlphaFoldDB" id="A0A811KT70"/>
<dbReference type="EMBL" id="CAJFDH010000004">
    <property type="protein sequence ID" value="CAD5218941.1"/>
    <property type="molecule type" value="Genomic_DNA"/>
</dbReference>
<protein>
    <submittedName>
        <fullName evidence="1">Uncharacterized protein</fullName>
    </submittedName>
</protein>
<dbReference type="Proteomes" id="UP000614601">
    <property type="component" value="Unassembled WGS sequence"/>
</dbReference>
<proteinExistence type="predicted"/>
<evidence type="ECO:0000313" key="1">
    <source>
        <dbReference type="EMBL" id="CAD5218941.1"/>
    </source>
</evidence>
<gene>
    <name evidence="1" type="ORF">BOKJ2_LOCUS8151</name>
</gene>
<dbReference type="Proteomes" id="UP000783686">
    <property type="component" value="Unassembled WGS sequence"/>
</dbReference>
<keyword evidence="2" id="KW-1185">Reference proteome</keyword>
<dbReference type="OrthoDB" id="10531381at2759"/>
<sequence>MASDDEELPHVSQRVQFNRQVRVQIIDQDKEYGLDKNSGVWRSECDELIHILREVPDDDDALSQIYDAIQLFKGGHGGLEGVYENYTALLIANVKLRRNPELLPNRDNAIYYVERVKHDCYLLQRKLCSPKLILEYVLDEKEFGNTLWSDHILPVNSRLSQFNYETYGRLVKAMDDLSERRKSESFGRVIILHGPTGSGKTFMKKLLEENETVMYYNVSEVNQALEFIGENKDLDYVVFIDDVDRFEEYGDESTFFYKLRRLMPRLKTTVILTVSAWDKANRLKRVLPAVIVPINCLESKFKDNFQGWCTAMFFDYFKYSSVHQCLLNSYFDYSQFMNQLQYEFCHLPTSVKNEEFAVHNITKLNAEGPRQSGLMEFEDEKPAHLIYSVTELARINSKLGKCGFLKVKKPLGITVRDSYVNYGAEHEDDDEEYKCFVNDFNFAVNEALLDAVKGKKKTKGEDGGRSEVDEGLLDCQNETTVTLSKDDEIPVPPSKPPIIPYNSAPAMLYRLDSEMTSRWTNDPHAYRAYSGIVYDVKPLAIRTAGNYFMKEVEFLDRMSVYSAIDDDFTDYVTKICRRDDYHKKVINPVIIKNRHGLVDLFGDRFNMEQVQLLREMRIKGAQVHQSPVAEPDITTSFRHSYRELIYDEAELQHRMNRKRSVSQFAHDVFEDELEPPLKKVHIVDDIDDLLLARTDYDYNNISVTYGDNNNETVTLYNGDEVTVTLCNGGGLDNMEGEEIVVD</sequence>
<dbReference type="CDD" id="cd00009">
    <property type="entry name" value="AAA"/>
    <property type="match status" value="1"/>
</dbReference>
<dbReference type="SUPFAM" id="SSF52540">
    <property type="entry name" value="P-loop containing nucleoside triphosphate hydrolases"/>
    <property type="match status" value="1"/>
</dbReference>
<reference evidence="1" key="1">
    <citation type="submission" date="2020-09" db="EMBL/GenBank/DDBJ databases">
        <authorList>
            <person name="Kikuchi T."/>
        </authorList>
    </citation>
    <scope>NUCLEOTIDE SEQUENCE</scope>
    <source>
        <strain evidence="1">SH1</strain>
    </source>
</reference>
<dbReference type="Gene3D" id="3.40.50.300">
    <property type="entry name" value="P-loop containing nucleotide triphosphate hydrolases"/>
    <property type="match status" value="1"/>
</dbReference>